<protein>
    <submittedName>
        <fullName evidence="2">Uncharacterized protein</fullName>
    </submittedName>
</protein>
<accession>A0AAD7CDB9</accession>
<evidence type="ECO:0000256" key="1">
    <source>
        <dbReference type="SAM" id="MobiDB-lite"/>
    </source>
</evidence>
<reference evidence="2" key="1">
    <citation type="submission" date="2023-03" db="EMBL/GenBank/DDBJ databases">
        <title>Massive genome expansion in bonnet fungi (Mycena s.s.) driven by repeated elements and novel gene families across ecological guilds.</title>
        <authorList>
            <consortium name="Lawrence Berkeley National Laboratory"/>
            <person name="Harder C.B."/>
            <person name="Miyauchi S."/>
            <person name="Viragh M."/>
            <person name="Kuo A."/>
            <person name="Thoen E."/>
            <person name="Andreopoulos B."/>
            <person name="Lu D."/>
            <person name="Skrede I."/>
            <person name="Drula E."/>
            <person name="Henrissat B."/>
            <person name="Morin E."/>
            <person name="Kohler A."/>
            <person name="Barry K."/>
            <person name="LaButti K."/>
            <person name="Morin E."/>
            <person name="Salamov A."/>
            <person name="Lipzen A."/>
            <person name="Mereny Z."/>
            <person name="Hegedus B."/>
            <person name="Baldrian P."/>
            <person name="Stursova M."/>
            <person name="Weitz H."/>
            <person name="Taylor A."/>
            <person name="Grigoriev I.V."/>
            <person name="Nagy L.G."/>
            <person name="Martin F."/>
            <person name="Kauserud H."/>
        </authorList>
    </citation>
    <scope>NUCLEOTIDE SEQUENCE</scope>
    <source>
        <strain evidence="2">CBHHK067</strain>
    </source>
</reference>
<feature type="region of interest" description="Disordered" evidence="1">
    <location>
        <begin position="176"/>
        <end position="214"/>
    </location>
</feature>
<feature type="compositionally biased region" description="Low complexity" evidence="1">
    <location>
        <begin position="189"/>
        <end position="203"/>
    </location>
</feature>
<feature type="compositionally biased region" description="Acidic residues" evidence="1">
    <location>
        <begin position="176"/>
        <end position="188"/>
    </location>
</feature>
<comment type="caution">
    <text evidence="2">The sequence shown here is derived from an EMBL/GenBank/DDBJ whole genome shotgun (WGS) entry which is preliminary data.</text>
</comment>
<evidence type="ECO:0000313" key="3">
    <source>
        <dbReference type="Proteomes" id="UP001221757"/>
    </source>
</evidence>
<gene>
    <name evidence="2" type="ORF">B0H17DRAFT_1148249</name>
</gene>
<dbReference type="AlphaFoldDB" id="A0AAD7CDB9"/>
<keyword evidence="3" id="KW-1185">Reference proteome</keyword>
<feature type="compositionally biased region" description="Basic and acidic residues" evidence="1">
    <location>
        <begin position="36"/>
        <end position="47"/>
    </location>
</feature>
<dbReference type="EMBL" id="JARKIE010000390">
    <property type="protein sequence ID" value="KAJ7645861.1"/>
    <property type="molecule type" value="Genomic_DNA"/>
</dbReference>
<proteinExistence type="predicted"/>
<organism evidence="2 3">
    <name type="scientific">Mycena rosella</name>
    <name type="common">Pink bonnet</name>
    <name type="synonym">Agaricus rosellus</name>
    <dbReference type="NCBI Taxonomy" id="1033263"/>
    <lineage>
        <taxon>Eukaryota</taxon>
        <taxon>Fungi</taxon>
        <taxon>Dikarya</taxon>
        <taxon>Basidiomycota</taxon>
        <taxon>Agaricomycotina</taxon>
        <taxon>Agaricomycetes</taxon>
        <taxon>Agaricomycetidae</taxon>
        <taxon>Agaricales</taxon>
        <taxon>Marasmiineae</taxon>
        <taxon>Mycenaceae</taxon>
        <taxon>Mycena</taxon>
    </lineage>
</organism>
<dbReference type="Proteomes" id="UP001221757">
    <property type="component" value="Unassembled WGS sequence"/>
</dbReference>
<evidence type="ECO:0000313" key="2">
    <source>
        <dbReference type="EMBL" id="KAJ7645861.1"/>
    </source>
</evidence>
<name>A0AAD7CDB9_MYCRO</name>
<sequence length="236" mass="26282">MAPKIGECHAHDVDTQTECDCPEYLEDKKKKGRCQDCGHRRVHHEAEDSSSEAEGGAGPAAAENVLDIRAFQSSRFRAGFQFDFEVGQIHLKSDFGTFGTLTSERRFKFGVMCPIIWRAHRITTKYLSTSSDSDITNTSMPTLTPRQQATDALHRAFLVNLISNVETEAWADDYYDSDSDSSDSDSDSDMSSSDSSWGSSSSSDSDDPTPAEAYIDAMGELYSQRYLEERRNIPKT</sequence>
<feature type="region of interest" description="Disordered" evidence="1">
    <location>
        <begin position="36"/>
        <end position="59"/>
    </location>
</feature>